<name>A0ABR7TQ04_9BACT</name>
<proteinExistence type="predicted"/>
<evidence type="ECO:0000313" key="4">
    <source>
        <dbReference type="Proteomes" id="UP000659124"/>
    </source>
</evidence>
<accession>A0ABR7TQ04</accession>
<dbReference type="RefSeq" id="WP_188088644.1">
    <property type="nucleotide sequence ID" value="NZ_JACVFC010000001.1"/>
</dbReference>
<gene>
    <name evidence="3" type="ORF">ICL07_14695</name>
</gene>
<keyword evidence="1" id="KW-0732">Signal</keyword>
<dbReference type="EMBL" id="JACVFC010000001">
    <property type="protein sequence ID" value="MBC9931632.1"/>
    <property type="molecule type" value="Genomic_DNA"/>
</dbReference>
<reference evidence="3 4" key="1">
    <citation type="submission" date="2020-09" db="EMBL/GenBank/DDBJ databases">
        <title>Genome sequences of type strains of Chitinophaga qingshengii and Chitinophaga varians.</title>
        <authorList>
            <person name="Kittiwongwattana C."/>
        </authorList>
    </citation>
    <scope>NUCLEOTIDE SEQUENCE [LARGE SCALE GENOMIC DNA]</scope>
    <source>
        <strain evidence="3 4">JCM 30026</strain>
    </source>
</reference>
<comment type="caution">
    <text evidence="3">The sequence shown here is derived from an EMBL/GenBank/DDBJ whole genome shotgun (WGS) entry which is preliminary data.</text>
</comment>
<evidence type="ECO:0000313" key="3">
    <source>
        <dbReference type="EMBL" id="MBC9931632.1"/>
    </source>
</evidence>
<evidence type="ECO:0000256" key="1">
    <source>
        <dbReference type="SAM" id="SignalP"/>
    </source>
</evidence>
<dbReference type="InterPro" id="IPR009739">
    <property type="entry name" value="LprI-like_N"/>
</dbReference>
<feature type="domain" description="Lysozyme inhibitor LprI-like N-terminal" evidence="2">
    <location>
        <begin position="18"/>
        <end position="108"/>
    </location>
</feature>
<evidence type="ECO:0000259" key="2">
    <source>
        <dbReference type="Pfam" id="PF07007"/>
    </source>
</evidence>
<keyword evidence="4" id="KW-1185">Reference proteome</keyword>
<protein>
    <submittedName>
        <fullName evidence="3">DUF1311 domain-containing protein</fullName>
    </submittedName>
</protein>
<dbReference type="Pfam" id="PF07007">
    <property type="entry name" value="LprI"/>
    <property type="match status" value="1"/>
</dbReference>
<feature type="signal peptide" evidence="1">
    <location>
        <begin position="1"/>
        <end position="19"/>
    </location>
</feature>
<feature type="chain" id="PRO_5045754120" evidence="1">
    <location>
        <begin position="20"/>
        <end position="132"/>
    </location>
</feature>
<dbReference type="Proteomes" id="UP000659124">
    <property type="component" value="Unassembled WGS sequence"/>
</dbReference>
<dbReference type="Gene3D" id="1.20.1270.180">
    <property type="match status" value="1"/>
</dbReference>
<sequence length="132" mass="14741">MKSVLITLLFVAGSFAGMAQSQSEMNKQAGLEYKEADKKLNTIYQEILKKYAANKTFINNFKDAQRLWVQLRDAQLKAMYPESAKSYGSMFPVCKANYLTELTNQRTDAIRVWLNGLPPGETCTGSVGATTE</sequence>
<organism evidence="3 4">
    <name type="scientific">Chitinophaga qingshengii</name>
    <dbReference type="NCBI Taxonomy" id="1569794"/>
    <lineage>
        <taxon>Bacteria</taxon>
        <taxon>Pseudomonadati</taxon>
        <taxon>Bacteroidota</taxon>
        <taxon>Chitinophagia</taxon>
        <taxon>Chitinophagales</taxon>
        <taxon>Chitinophagaceae</taxon>
        <taxon>Chitinophaga</taxon>
    </lineage>
</organism>